<evidence type="ECO:0000256" key="2">
    <source>
        <dbReference type="SAM" id="MobiDB-lite"/>
    </source>
</evidence>
<keyword evidence="1" id="KW-0175">Coiled coil</keyword>
<reference evidence="3" key="1">
    <citation type="submission" date="2020-11" db="EMBL/GenBank/DDBJ databases">
        <authorList>
            <consortium name="DOE Joint Genome Institute"/>
            <person name="Ahrendt S."/>
            <person name="Riley R."/>
            <person name="Andreopoulos W."/>
            <person name="Labutti K."/>
            <person name="Pangilinan J."/>
            <person name="Ruiz-Duenas F.J."/>
            <person name="Barrasa J.M."/>
            <person name="Sanchez-Garcia M."/>
            <person name="Camarero S."/>
            <person name="Miyauchi S."/>
            <person name="Serrano A."/>
            <person name="Linde D."/>
            <person name="Babiker R."/>
            <person name="Drula E."/>
            <person name="Ayuso-Fernandez I."/>
            <person name="Pacheco R."/>
            <person name="Padilla G."/>
            <person name="Ferreira P."/>
            <person name="Barriuso J."/>
            <person name="Kellner H."/>
            <person name="Castanera R."/>
            <person name="Alfaro M."/>
            <person name="Ramirez L."/>
            <person name="Pisabarro A.G."/>
            <person name="Kuo A."/>
            <person name="Tritt A."/>
            <person name="Lipzen A."/>
            <person name="He G."/>
            <person name="Yan M."/>
            <person name="Ng V."/>
            <person name="Cullen D."/>
            <person name="Martin F."/>
            <person name="Rosso M.-N."/>
            <person name="Henrissat B."/>
            <person name="Hibbett D."/>
            <person name="Martinez A.T."/>
            <person name="Grigoriev I.V."/>
        </authorList>
    </citation>
    <scope>NUCLEOTIDE SEQUENCE</scope>
    <source>
        <strain evidence="3">CIRM-BRFM 674</strain>
    </source>
</reference>
<evidence type="ECO:0000256" key="1">
    <source>
        <dbReference type="SAM" id="Coils"/>
    </source>
</evidence>
<dbReference type="AlphaFoldDB" id="A0A9P5YUE7"/>
<comment type="caution">
    <text evidence="3">The sequence shown here is derived from an EMBL/GenBank/DDBJ whole genome shotgun (WGS) entry which is preliminary data.</text>
</comment>
<sequence length="181" mass="20357">MGANQSRSEISDEKVFQNEIPISFSPGVVNQLADRTESPETTPERQSILDAHIQARIRDELVQLKRDEEIVQREIERALEKENLDRETGLAGLASSEDEGSVGSVRNSAALLGDLEEVRAKIEKYQANKRTAEYPEVEESGAAVAECYRKNKSTPLDCWPEVTKFKASVERLEQAYFKSLQ</sequence>
<gene>
    <name evidence="3" type="ORF">BDN70DRAFT_883864</name>
</gene>
<evidence type="ECO:0000313" key="3">
    <source>
        <dbReference type="EMBL" id="KAF9475331.1"/>
    </source>
</evidence>
<dbReference type="Proteomes" id="UP000807469">
    <property type="component" value="Unassembled WGS sequence"/>
</dbReference>
<organism evidence="3 4">
    <name type="scientific">Pholiota conissans</name>
    <dbReference type="NCBI Taxonomy" id="109636"/>
    <lineage>
        <taxon>Eukaryota</taxon>
        <taxon>Fungi</taxon>
        <taxon>Dikarya</taxon>
        <taxon>Basidiomycota</taxon>
        <taxon>Agaricomycotina</taxon>
        <taxon>Agaricomycetes</taxon>
        <taxon>Agaricomycetidae</taxon>
        <taxon>Agaricales</taxon>
        <taxon>Agaricineae</taxon>
        <taxon>Strophariaceae</taxon>
        <taxon>Pholiota</taxon>
    </lineage>
</organism>
<dbReference type="EMBL" id="MU155337">
    <property type="protein sequence ID" value="KAF9475331.1"/>
    <property type="molecule type" value="Genomic_DNA"/>
</dbReference>
<dbReference type="InterPro" id="IPR012471">
    <property type="entry name" value="DUF1690"/>
</dbReference>
<keyword evidence="4" id="KW-1185">Reference proteome</keyword>
<evidence type="ECO:0000313" key="4">
    <source>
        <dbReference type="Proteomes" id="UP000807469"/>
    </source>
</evidence>
<proteinExistence type="predicted"/>
<accession>A0A9P5YUE7</accession>
<name>A0A9P5YUE7_9AGAR</name>
<dbReference type="OrthoDB" id="5544375at2759"/>
<feature type="region of interest" description="Disordered" evidence="2">
    <location>
        <begin position="27"/>
        <end position="46"/>
    </location>
</feature>
<dbReference type="Pfam" id="PF07956">
    <property type="entry name" value="DUF1690"/>
    <property type="match status" value="1"/>
</dbReference>
<protein>
    <submittedName>
        <fullName evidence="3">Uncharacterized protein</fullName>
    </submittedName>
</protein>
<feature type="coiled-coil region" evidence="1">
    <location>
        <begin position="54"/>
        <end position="81"/>
    </location>
</feature>